<proteinExistence type="predicted"/>
<dbReference type="Proteomes" id="UP001056120">
    <property type="component" value="Linkage Group LG12"/>
</dbReference>
<sequence length="113" mass="12862">MMAFEFNIAIIHVTCLRFGSLNPNIELKPDSLTLVPNPETYGYHRGHSRNLVHTWSQAHSSIAYAWKIESLTKHKVLAKCKHQIIDDGVLYSAICGMYGSGMDDHTYEQEIRV</sequence>
<protein>
    <submittedName>
        <fullName evidence="1">Uncharacterized protein</fullName>
    </submittedName>
</protein>
<keyword evidence="2" id="KW-1185">Reference proteome</keyword>
<evidence type="ECO:0000313" key="2">
    <source>
        <dbReference type="Proteomes" id="UP001056120"/>
    </source>
</evidence>
<dbReference type="EMBL" id="CM042029">
    <property type="protein sequence ID" value="KAI3794734.1"/>
    <property type="molecule type" value="Genomic_DNA"/>
</dbReference>
<organism evidence="1 2">
    <name type="scientific">Smallanthus sonchifolius</name>
    <dbReference type="NCBI Taxonomy" id="185202"/>
    <lineage>
        <taxon>Eukaryota</taxon>
        <taxon>Viridiplantae</taxon>
        <taxon>Streptophyta</taxon>
        <taxon>Embryophyta</taxon>
        <taxon>Tracheophyta</taxon>
        <taxon>Spermatophyta</taxon>
        <taxon>Magnoliopsida</taxon>
        <taxon>eudicotyledons</taxon>
        <taxon>Gunneridae</taxon>
        <taxon>Pentapetalae</taxon>
        <taxon>asterids</taxon>
        <taxon>campanulids</taxon>
        <taxon>Asterales</taxon>
        <taxon>Asteraceae</taxon>
        <taxon>Asteroideae</taxon>
        <taxon>Heliantheae alliance</taxon>
        <taxon>Millerieae</taxon>
        <taxon>Smallanthus</taxon>
    </lineage>
</organism>
<accession>A0ACB9HG66</accession>
<comment type="caution">
    <text evidence="1">The sequence shown here is derived from an EMBL/GenBank/DDBJ whole genome shotgun (WGS) entry which is preliminary data.</text>
</comment>
<reference evidence="1 2" key="2">
    <citation type="journal article" date="2022" name="Mol. Ecol. Resour.">
        <title>The genomes of chicory, endive, great burdock and yacon provide insights into Asteraceae paleo-polyploidization history and plant inulin production.</title>
        <authorList>
            <person name="Fan W."/>
            <person name="Wang S."/>
            <person name="Wang H."/>
            <person name="Wang A."/>
            <person name="Jiang F."/>
            <person name="Liu H."/>
            <person name="Zhao H."/>
            <person name="Xu D."/>
            <person name="Zhang Y."/>
        </authorList>
    </citation>
    <scope>NUCLEOTIDE SEQUENCE [LARGE SCALE GENOMIC DNA]</scope>
    <source>
        <strain evidence="2">cv. Yunnan</strain>
        <tissue evidence="1">Leaves</tissue>
    </source>
</reference>
<name>A0ACB9HG66_9ASTR</name>
<evidence type="ECO:0000313" key="1">
    <source>
        <dbReference type="EMBL" id="KAI3794734.1"/>
    </source>
</evidence>
<reference evidence="2" key="1">
    <citation type="journal article" date="2022" name="Mol. Ecol. Resour.">
        <title>The genomes of chicory, endive, great burdock and yacon provide insights into Asteraceae palaeo-polyploidization history and plant inulin production.</title>
        <authorList>
            <person name="Fan W."/>
            <person name="Wang S."/>
            <person name="Wang H."/>
            <person name="Wang A."/>
            <person name="Jiang F."/>
            <person name="Liu H."/>
            <person name="Zhao H."/>
            <person name="Xu D."/>
            <person name="Zhang Y."/>
        </authorList>
    </citation>
    <scope>NUCLEOTIDE SEQUENCE [LARGE SCALE GENOMIC DNA]</scope>
    <source>
        <strain evidence="2">cv. Yunnan</strain>
    </source>
</reference>
<gene>
    <name evidence="1" type="ORF">L1987_37371</name>
</gene>